<evidence type="ECO:0000256" key="1">
    <source>
        <dbReference type="SAM" id="MobiDB-lite"/>
    </source>
</evidence>
<reference evidence="2 3" key="1">
    <citation type="submission" date="2019-09" db="EMBL/GenBank/DDBJ databases">
        <title>Polymorphobacter sp. isolated from a lake in China.</title>
        <authorList>
            <person name="Liu Z."/>
        </authorList>
    </citation>
    <scope>NUCLEOTIDE SEQUENCE [LARGE SCALE GENOMIC DNA]</scope>
    <source>
        <strain evidence="2 3">D40P</strain>
    </source>
</reference>
<evidence type="ECO:0000313" key="2">
    <source>
        <dbReference type="EMBL" id="MQT17587.1"/>
    </source>
</evidence>
<accession>A0A7C9LGM0</accession>
<evidence type="ECO:0000313" key="3">
    <source>
        <dbReference type="Proteomes" id="UP000481327"/>
    </source>
</evidence>
<dbReference type="OrthoDB" id="7632164at2"/>
<dbReference type="RefSeq" id="WP_152578033.1">
    <property type="nucleotide sequence ID" value="NZ_JAATJI010000002.1"/>
</dbReference>
<dbReference type="Proteomes" id="UP000481327">
    <property type="component" value="Unassembled WGS sequence"/>
</dbReference>
<gene>
    <name evidence="2" type="ORF">F3168_09965</name>
</gene>
<dbReference type="AlphaFoldDB" id="A0A7C9LGM0"/>
<sequence>MTRDRALDIIAACGADPARWPADERAGVLALSGDPAVAAALAEAAPLDALLTEWARAEGPVRSFDPAKLVPAPAAASAPAPRRRWFAAGALAAAVAAAVALTPMRQATSGTGQQIASVSPQTPVPSATATSEAGDADFAYVFTPTIDEDALI</sequence>
<name>A0A7C9LGM0_9SPHN</name>
<keyword evidence="3" id="KW-1185">Reference proteome</keyword>
<comment type="caution">
    <text evidence="2">The sequence shown here is derived from an EMBL/GenBank/DDBJ whole genome shotgun (WGS) entry which is preliminary data.</text>
</comment>
<protein>
    <submittedName>
        <fullName evidence="2">Uncharacterized protein</fullName>
    </submittedName>
</protein>
<proteinExistence type="predicted"/>
<feature type="region of interest" description="Disordered" evidence="1">
    <location>
        <begin position="110"/>
        <end position="130"/>
    </location>
</feature>
<dbReference type="EMBL" id="WIOL01000003">
    <property type="protein sequence ID" value="MQT17587.1"/>
    <property type="molecule type" value="Genomic_DNA"/>
</dbReference>
<organism evidence="2 3">
    <name type="scientific">Sandarakinorhabdus fusca</name>
    <dbReference type="NCBI Taxonomy" id="1439888"/>
    <lineage>
        <taxon>Bacteria</taxon>
        <taxon>Pseudomonadati</taxon>
        <taxon>Pseudomonadota</taxon>
        <taxon>Alphaproteobacteria</taxon>
        <taxon>Sphingomonadales</taxon>
        <taxon>Sphingosinicellaceae</taxon>
        <taxon>Sandarakinorhabdus</taxon>
    </lineage>
</organism>